<dbReference type="InterPro" id="IPR049458">
    <property type="entry name" value="EpsG-like"/>
</dbReference>
<dbReference type="EMBL" id="AEWX01000017">
    <property type="protein sequence ID" value="EGC20186.1"/>
    <property type="molecule type" value="Genomic_DNA"/>
</dbReference>
<dbReference type="STRING" id="888743.HMPREF9141_1126"/>
<comment type="caution">
    <text evidence="2">The sequence shown here is derived from an EMBL/GenBank/DDBJ whole genome shotgun (WGS) entry which is preliminary data.</text>
</comment>
<feature type="transmembrane region" description="Helical" evidence="1">
    <location>
        <begin position="300"/>
        <end position="319"/>
    </location>
</feature>
<accession>F0F6A4</accession>
<organism evidence="2 3">
    <name type="scientific">Prevotella multiformis DSM 16608</name>
    <dbReference type="NCBI Taxonomy" id="888743"/>
    <lineage>
        <taxon>Bacteria</taxon>
        <taxon>Pseudomonadati</taxon>
        <taxon>Bacteroidota</taxon>
        <taxon>Bacteroidia</taxon>
        <taxon>Bacteroidales</taxon>
        <taxon>Prevotellaceae</taxon>
        <taxon>Prevotella</taxon>
    </lineage>
</organism>
<feature type="transmembrane region" description="Helical" evidence="1">
    <location>
        <begin position="30"/>
        <end position="49"/>
    </location>
</feature>
<evidence type="ECO:0008006" key="4">
    <source>
        <dbReference type="Google" id="ProtNLM"/>
    </source>
</evidence>
<gene>
    <name evidence="2" type="ORF">HMPREF9141_1126</name>
</gene>
<sequence length="382" mass="44375">MLLYIGLFFFILLVNYLADRHKTRQIQGLFLSFLVLSVFVGVSDMLGGYDRYIYGELFDEVAYITHIGSSYNDATILKLYPSEFGYAGFNILISSISGNRYVFILLTTLVIYTLYYYSLKKYCINFFFAVALFLGLMFFFTFTYLRQMIGVAIVWLGLQYIYKRNPYKFIGCVLLAATFHNSAIIVLPLYFVPLKRFNTRHIMVFMFFCLLLGLSAVPSALFSIYGDVADMQLRSISYADQEVGFRYEYIIEAFIFLYIVIKNYDRIPDTEKDSVLLNVMLGFCAILLLFVQSLNGGRLGWYYLIGVIATLSTICNDMHVSRSTKILVLAICFGLFARIVMQWGYLLSPYKTFFTNGVRDYDPVYDRFEYDSRYAVDKFYKK</sequence>
<dbReference type="AlphaFoldDB" id="F0F6A4"/>
<keyword evidence="1" id="KW-1133">Transmembrane helix</keyword>
<dbReference type="HOGENOM" id="CLU_711445_0_0_10"/>
<evidence type="ECO:0000256" key="1">
    <source>
        <dbReference type="SAM" id="Phobius"/>
    </source>
</evidence>
<keyword evidence="3" id="KW-1185">Reference proteome</keyword>
<feature type="transmembrane region" description="Helical" evidence="1">
    <location>
        <begin position="168"/>
        <end position="192"/>
    </location>
</feature>
<evidence type="ECO:0000313" key="3">
    <source>
        <dbReference type="Proteomes" id="UP000005697"/>
    </source>
</evidence>
<dbReference type="OrthoDB" id="1061912at2"/>
<feature type="transmembrane region" description="Helical" evidence="1">
    <location>
        <begin position="204"/>
        <end position="225"/>
    </location>
</feature>
<name>F0F6A4_9BACT</name>
<dbReference type="Proteomes" id="UP000005697">
    <property type="component" value="Unassembled WGS sequence"/>
</dbReference>
<protein>
    <recommendedName>
        <fullName evidence="4">EpsG family protein</fullName>
    </recommendedName>
</protein>
<dbReference type="RefSeq" id="WP_007368656.1">
    <property type="nucleotide sequence ID" value="NZ_GL872283.1"/>
</dbReference>
<feature type="transmembrane region" description="Helical" evidence="1">
    <location>
        <begin position="245"/>
        <end position="263"/>
    </location>
</feature>
<keyword evidence="1" id="KW-0812">Transmembrane</keyword>
<keyword evidence="1" id="KW-0472">Membrane</keyword>
<reference evidence="2 3" key="1">
    <citation type="submission" date="2011-01" db="EMBL/GenBank/DDBJ databases">
        <authorList>
            <person name="Muzny D."/>
            <person name="Qin X."/>
            <person name="Deng J."/>
            <person name="Jiang H."/>
            <person name="Liu Y."/>
            <person name="Qu J."/>
            <person name="Song X.-Z."/>
            <person name="Zhang L."/>
            <person name="Thornton R."/>
            <person name="Coyle M."/>
            <person name="Francisco L."/>
            <person name="Jackson L."/>
            <person name="Javaid M."/>
            <person name="Korchina V."/>
            <person name="Kovar C."/>
            <person name="Mata R."/>
            <person name="Mathew T."/>
            <person name="Ngo R."/>
            <person name="Nguyen L."/>
            <person name="Nguyen N."/>
            <person name="Okwuonu G."/>
            <person name="Ongeri F."/>
            <person name="Pham C."/>
            <person name="Simmons D."/>
            <person name="Wilczek-Boney K."/>
            <person name="Hale W."/>
            <person name="Jakkamsetti A."/>
            <person name="Pham P."/>
            <person name="Ruth R."/>
            <person name="San Lucas F."/>
            <person name="Warren J."/>
            <person name="Zhang J."/>
            <person name="Zhao Z."/>
            <person name="Zhou C."/>
            <person name="Zhu D."/>
            <person name="Lee S."/>
            <person name="Bess C."/>
            <person name="Blankenburg K."/>
            <person name="Forbes L."/>
            <person name="Fu Q."/>
            <person name="Gubbala S."/>
            <person name="Hirani K."/>
            <person name="Jayaseelan J.C."/>
            <person name="Lara F."/>
            <person name="Munidasa M."/>
            <person name="Palculict T."/>
            <person name="Patil S."/>
            <person name="Pu L.-L."/>
            <person name="Saada N."/>
            <person name="Tang L."/>
            <person name="Weissenberger G."/>
            <person name="Zhu Y."/>
            <person name="Hemphill L."/>
            <person name="Shang Y."/>
            <person name="Youmans B."/>
            <person name="Ayvaz T."/>
            <person name="Ross M."/>
            <person name="Santibanez J."/>
            <person name="Aqrawi P."/>
            <person name="Gross S."/>
            <person name="Joshi V."/>
            <person name="Fowler G."/>
            <person name="Nazareth L."/>
            <person name="Reid J."/>
            <person name="Worley K."/>
            <person name="Petrosino J."/>
            <person name="Highlander S."/>
            <person name="Gibbs R."/>
        </authorList>
    </citation>
    <scope>NUCLEOTIDE SEQUENCE [LARGE SCALE GENOMIC DNA]</scope>
    <source>
        <strain evidence="2 3">DSM 16608</strain>
    </source>
</reference>
<feature type="transmembrane region" description="Helical" evidence="1">
    <location>
        <begin position="275"/>
        <end position="294"/>
    </location>
</feature>
<evidence type="ECO:0000313" key="2">
    <source>
        <dbReference type="EMBL" id="EGC20186.1"/>
    </source>
</evidence>
<dbReference type="Pfam" id="PF14897">
    <property type="entry name" value="EpsG"/>
    <property type="match status" value="1"/>
</dbReference>
<feature type="transmembrane region" description="Helical" evidence="1">
    <location>
        <begin position="124"/>
        <end position="140"/>
    </location>
</feature>
<dbReference type="eggNOG" id="ENOG5033A5I">
    <property type="taxonomic scope" value="Bacteria"/>
</dbReference>
<feature type="transmembrane region" description="Helical" evidence="1">
    <location>
        <begin position="101"/>
        <end position="118"/>
    </location>
</feature>
<proteinExistence type="predicted"/>
<feature type="transmembrane region" description="Helical" evidence="1">
    <location>
        <begin position="326"/>
        <end position="346"/>
    </location>
</feature>